<dbReference type="EMBL" id="QUSW01000001">
    <property type="protein sequence ID" value="RQP26768.1"/>
    <property type="molecule type" value="Genomic_DNA"/>
</dbReference>
<dbReference type="PROSITE" id="PS51318">
    <property type="entry name" value="TAT"/>
    <property type="match status" value="1"/>
</dbReference>
<evidence type="ECO:0000313" key="2">
    <source>
        <dbReference type="EMBL" id="RQP26768.1"/>
    </source>
</evidence>
<dbReference type="InterPro" id="IPR000674">
    <property type="entry name" value="Ald_Oxase/Xan_DH_a/b"/>
</dbReference>
<dbReference type="OrthoDB" id="9767994at2"/>
<evidence type="ECO:0000313" key="3">
    <source>
        <dbReference type="Proteomes" id="UP000267464"/>
    </source>
</evidence>
<dbReference type="InterPro" id="IPR052516">
    <property type="entry name" value="N-heterocyclic_Hydroxylase"/>
</dbReference>
<dbReference type="GO" id="GO:0016491">
    <property type="term" value="F:oxidoreductase activity"/>
    <property type="evidence" value="ECO:0007669"/>
    <property type="project" value="InterPro"/>
</dbReference>
<comment type="caution">
    <text evidence="2">The sequence shown here is derived from an EMBL/GenBank/DDBJ whole genome shotgun (WGS) entry which is preliminary data.</text>
</comment>
<dbReference type="SUPFAM" id="SSF56003">
    <property type="entry name" value="Molybdenum cofactor-binding domain"/>
    <property type="match status" value="2"/>
</dbReference>
<protein>
    <submittedName>
        <fullName evidence="2">Xanthine dehydrogenase family protein molybdopterin-binding subunit</fullName>
    </submittedName>
</protein>
<dbReference type="PANTHER" id="PTHR47495:SF2">
    <property type="entry name" value="ALDEHYDE DEHYDROGENASE"/>
    <property type="match status" value="1"/>
</dbReference>
<gene>
    <name evidence="2" type="ORF">DZC73_01130</name>
</gene>
<dbReference type="InterPro" id="IPR012368">
    <property type="entry name" value="OxRdtase_Mopterin-bd_su_IorB"/>
</dbReference>
<feature type="domain" description="Aldehyde oxidase/xanthine dehydrogenase a/b hammerhead" evidence="1">
    <location>
        <begin position="216"/>
        <end position="299"/>
    </location>
</feature>
<dbReference type="AlphaFoldDB" id="A0A3N7HWL0"/>
<keyword evidence="3" id="KW-1185">Reference proteome</keyword>
<proteinExistence type="predicted"/>
<dbReference type="Pfam" id="PF20256">
    <property type="entry name" value="MoCoBD_2"/>
    <property type="match status" value="2"/>
</dbReference>
<dbReference type="InterPro" id="IPR006311">
    <property type="entry name" value="TAT_signal"/>
</dbReference>
<dbReference type="Gene3D" id="3.90.1170.50">
    <property type="entry name" value="Aldehyde oxidase/xanthine dehydrogenase, a/b hammerhead"/>
    <property type="match status" value="1"/>
</dbReference>
<dbReference type="PIRSF" id="PIRSF036389">
    <property type="entry name" value="IOR_B"/>
    <property type="match status" value="1"/>
</dbReference>
<dbReference type="Pfam" id="PF02738">
    <property type="entry name" value="MoCoBD_1"/>
    <property type="match status" value="1"/>
</dbReference>
<evidence type="ECO:0000259" key="1">
    <source>
        <dbReference type="SMART" id="SM01008"/>
    </source>
</evidence>
<dbReference type="SMART" id="SM01008">
    <property type="entry name" value="Ald_Xan_dh_C"/>
    <property type="match status" value="1"/>
</dbReference>
<reference evidence="2 3" key="2">
    <citation type="submission" date="2018-12" db="EMBL/GenBank/DDBJ databases">
        <title>Rhizobacter gummiphilus sp. nov., a rubber-degrading bacterium isolated from the soil of a botanical garden in Japan.</title>
        <authorList>
            <person name="Shunsuke S.S."/>
        </authorList>
    </citation>
    <scope>NUCLEOTIDE SEQUENCE [LARGE SCALE GENOMIC DNA]</scope>
    <source>
        <strain evidence="2 3">S-16</strain>
    </source>
</reference>
<dbReference type="PANTHER" id="PTHR47495">
    <property type="entry name" value="ALDEHYDE DEHYDROGENASE"/>
    <property type="match status" value="1"/>
</dbReference>
<sequence>MTRVGAITQEPVASGLDRRSFLKLGAASGFSLGLFTVSASAADAPAAALKPFQNPAAFITIDKSGLVTVMVNRLDFGQGVITGLPMLVAEELDADWAKVRGELAPAGDAYKDPGFGIQMTGGSSALHNSWQQYRELGARARAMLVATAAQRFGVDASACKVANGVVSAGAKRATFGELAADAMKQPVPDKVALKDAKNFKIIGKRTGRLDAAAKSSGRQSFGMDARVPGMKTVLLMHPPVFGGKAASFDASRAKAIKGVVDVLEVKLDRGATGVAVIADGYWPAKMGRDAVQVLWNTDAVEKADSDKLLAQYRELATQPGVKVREADTSKIASAPKKIIAEYTFPYLAHAPMEPLNCLIEFDGSQCKVSAGSQFQTIDQANIAATLGITPDKVQLATMMAGGGFGRRAVPSSDYLVEAANVMKAWRAAGQSAPLKIIWSREDDIRGGYYRPMHVHRAEIGFDERGKVLGWKHTIVGQSILMGTPFEQFMVKNGVDSVMVEGVADTPYEVPLSLDIHHPKVNVPVLWWRSVGHSHTGFVMETLVDEIARTSGQDPVAYRRSLLSEKHTRHRAALDLAVAKSGYGKKTLPKGQAFGVAVHESFNSVVAYVVEASMKDGQPVLHKVTAGVHCNTAVNPLSVEAQVQGAALMALGTTLPGSAITLKDGVVQQSNFGDYTVARMPQMPAIDVFIVPSSDPPTGMGEPGVPPLAPAFANAIAKLTGNPIRDLPFKFSNG</sequence>
<dbReference type="Gene3D" id="3.30.365.10">
    <property type="entry name" value="Aldehyde oxidase/xanthine dehydrogenase, molybdopterin binding domain"/>
    <property type="match status" value="4"/>
</dbReference>
<reference evidence="2 3" key="1">
    <citation type="submission" date="2018-08" db="EMBL/GenBank/DDBJ databases">
        <authorList>
            <person name="Khan S.A."/>
            <person name="Jeon C.O."/>
            <person name="Chun B.H."/>
            <person name="Jeong S.E."/>
        </authorList>
    </citation>
    <scope>NUCLEOTIDE SEQUENCE [LARGE SCALE GENOMIC DNA]</scope>
    <source>
        <strain evidence="2 3">S-16</strain>
    </source>
</reference>
<organism evidence="2 3">
    <name type="scientific">Piscinibacter terrae</name>
    <dbReference type="NCBI Taxonomy" id="2496871"/>
    <lineage>
        <taxon>Bacteria</taxon>
        <taxon>Pseudomonadati</taxon>
        <taxon>Pseudomonadota</taxon>
        <taxon>Betaproteobacteria</taxon>
        <taxon>Burkholderiales</taxon>
        <taxon>Sphaerotilaceae</taxon>
        <taxon>Piscinibacter</taxon>
    </lineage>
</organism>
<dbReference type="InterPro" id="IPR008274">
    <property type="entry name" value="AldOxase/xan_DH_MoCoBD1"/>
</dbReference>
<accession>A0A3N7HWL0</accession>
<dbReference type="InterPro" id="IPR037165">
    <property type="entry name" value="AldOxase/xan_DH_Mopterin-bd_sf"/>
</dbReference>
<dbReference type="Proteomes" id="UP000267464">
    <property type="component" value="Unassembled WGS sequence"/>
</dbReference>
<name>A0A3N7HWL0_9BURK</name>
<dbReference type="InterPro" id="IPR046867">
    <property type="entry name" value="AldOxase/xan_DH_MoCoBD2"/>
</dbReference>